<dbReference type="EC" id="3.1.26.4" evidence="6 14"/>
<evidence type="ECO:0000256" key="8">
    <source>
        <dbReference type="ARBA" id="ARBA00022490"/>
    </source>
</evidence>
<dbReference type="NCBIfam" id="TIGR00716">
    <property type="entry name" value="rnhC"/>
    <property type="match status" value="1"/>
</dbReference>
<evidence type="ECO:0000256" key="11">
    <source>
        <dbReference type="ARBA" id="ARBA00022759"/>
    </source>
</evidence>
<evidence type="ECO:0000256" key="12">
    <source>
        <dbReference type="ARBA" id="ARBA00022801"/>
    </source>
</evidence>
<dbReference type="SUPFAM" id="SSF53098">
    <property type="entry name" value="Ribonuclease H-like"/>
    <property type="match status" value="1"/>
</dbReference>
<gene>
    <name evidence="14" type="primary">rnhC</name>
    <name evidence="17" type="ORF">HNQ34_001739</name>
</gene>
<keyword evidence="10 14" id="KW-0479">Metal-binding</keyword>
<accession>A0A7W8MUM2</accession>
<dbReference type="InterPro" id="IPR012295">
    <property type="entry name" value="TBP_dom_sf"/>
</dbReference>
<dbReference type="GO" id="GO:0032299">
    <property type="term" value="C:ribonuclease H2 complex"/>
    <property type="evidence" value="ECO:0007669"/>
    <property type="project" value="TreeGrafter"/>
</dbReference>
<sequence>MSNYVIQATEHTIKEMEQHYRSSVTGHLPQGALFVAKLSGCTITAYRSGKVLFQGKDAEKEAKRWDNRSGPQTTKEETPISRLATVSAIGSDEVGTGDYFGPIVVVAAYVAKERIETMKRIGVKDSKQLTDDAIIRLAPALMDHLYYESVILANEKYNEWQRSGMPQTKIKARLHNEAIRKLIRQLAPLEPEAIIIDQFIEHDLYFRYLEGERDVIHERVYCIPKAETVHIAVAAASIIARYVFLKEIDALSKRVGMMLPKGASEQVDKAAAKLIQTYGESILSMCAKLHFANTEKARRIAAR</sequence>
<feature type="binding site" evidence="14 15">
    <location>
        <position position="92"/>
    </location>
    <ligand>
        <name>a divalent metal cation</name>
        <dbReference type="ChEBI" id="CHEBI:60240"/>
    </ligand>
</feature>
<dbReference type="CDD" id="cd14796">
    <property type="entry name" value="RNAse_HIII_N"/>
    <property type="match status" value="1"/>
</dbReference>
<name>A0A7W8MUM2_9BACL</name>
<dbReference type="Gene3D" id="3.30.420.10">
    <property type="entry name" value="Ribonuclease H-like superfamily/Ribonuclease H"/>
    <property type="match status" value="1"/>
</dbReference>
<dbReference type="PANTHER" id="PTHR10954:SF23">
    <property type="entry name" value="RIBONUCLEASE"/>
    <property type="match status" value="1"/>
</dbReference>
<reference evidence="17 18" key="1">
    <citation type="submission" date="2020-08" db="EMBL/GenBank/DDBJ databases">
        <title>Genomic Encyclopedia of Type Strains, Phase IV (KMG-IV): sequencing the most valuable type-strain genomes for metagenomic binning, comparative biology and taxonomic classification.</title>
        <authorList>
            <person name="Goeker M."/>
        </authorList>
    </citation>
    <scope>NUCLEOTIDE SEQUENCE [LARGE SCALE GENOMIC DNA]</scope>
    <source>
        <strain evidence="17 18">DSM 16325</strain>
    </source>
</reference>
<evidence type="ECO:0000256" key="7">
    <source>
        <dbReference type="ARBA" id="ARBA00021407"/>
    </source>
</evidence>
<dbReference type="GO" id="GO:0003723">
    <property type="term" value="F:RNA binding"/>
    <property type="evidence" value="ECO:0007669"/>
    <property type="project" value="UniProtKB-UniRule"/>
</dbReference>
<evidence type="ECO:0000256" key="3">
    <source>
        <dbReference type="ARBA" id="ARBA00004065"/>
    </source>
</evidence>
<evidence type="ECO:0000256" key="14">
    <source>
        <dbReference type="HAMAP-Rule" id="MF_00053"/>
    </source>
</evidence>
<evidence type="ECO:0000256" key="4">
    <source>
        <dbReference type="ARBA" id="ARBA00004496"/>
    </source>
</evidence>
<dbReference type="FunFam" id="3.30.420.10:FF:000047">
    <property type="entry name" value="Ribonuclease HIII"/>
    <property type="match status" value="1"/>
</dbReference>
<feature type="binding site" evidence="14 15">
    <location>
        <position position="93"/>
    </location>
    <ligand>
        <name>a divalent metal cation</name>
        <dbReference type="ChEBI" id="CHEBI:60240"/>
    </ligand>
</feature>
<feature type="domain" description="RNase H type-2" evidence="16">
    <location>
        <begin position="86"/>
        <end position="303"/>
    </location>
</feature>
<evidence type="ECO:0000313" key="17">
    <source>
        <dbReference type="EMBL" id="MBB5324642.1"/>
    </source>
</evidence>
<evidence type="ECO:0000259" key="16">
    <source>
        <dbReference type="PROSITE" id="PS51975"/>
    </source>
</evidence>
<dbReference type="PROSITE" id="PS51975">
    <property type="entry name" value="RNASE_H_2"/>
    <property type="match status" value="1"/>
</dbReference>
<comment type="cofactor">
    <cofactor evidence="2">
        <name>Mg(2+)</name>
        <dbReference type="ChEBI" id="CHEBI:18420"/>
    </cofactor>
</comment>
<protein>
    <recommendedName>
        <fullName evidence="7 14">Ribonuclease HIII</fullName>
        <shortName evidence="14">RNase HIII</shortName>
        <ecNumber evidence="6 14">3.1.26.4</ecNumber>
    </recommendedName>
</protein>
<organism evidence="17 18">
    <name type="scientific">Anoxybacteroides tepidamans</name>
    <dbReference type="NCBI Taxonomy" id="265948"/>
    <lineage>
        <taxon>Bacteria</taxon>
        <taxon>Bacillati</taxon>
        <taxon>Bacillota</taxon>
        <taxon>Bacilli</taxon>
        <taxon>Bacillales</taxon>
        <taxon>Anoxybacillaceae</taxon>
        <taxon>Anoxybacteroides</taxon>
    </lineage>
</organism>
<keyword evidence="9 14" id="KW-0540">Nuclease</keyword>
<dbReference type="InterPro" id="IPR024567">
    <property type="entry name" value="RNase_HII/HIII_dom"/>
</dbReference>
<dbReference type="Pfam" id="PF01351">
    <property type="entry name" value="RNase_HII"/>
    <property type="match status" value="1"/>
</dbReference>
<dbReference type="GO" id="GO:0000287">
    <property type="term" value="F:magnesium ion binding"/>
    <property type="evidence" value="ECO:0007669"/>
    <property type="project" value="UniProtKB-UniRule"/>
</dbReference>
<dbReference type="GO" id="GO:0004523">
    <property type="term" value="F:RNA-DNA hybrid ribonuclease activity"/>
    <property type="evidence" value="ECO:0007669"/>
    <property type="project" value="UniProtKB-UniRule"/>
</dbReference>
<dbReference type="InterPro" id="IPR024568">
    <property type="entry name" value="RNase_HIII_N"/>
</dbReference>
<dbReference type="InterPro" id="IPR004641">
    <property type="entry name" value="RNase_HIII"/>
</dbReference>
<dbReference type="InterPro" id="IPR012337">
    <property type="entry name" value="RNaseH-like_sf"/>
</dbReference>
<evidence type="ECO:0000256" key="15">
    <source>
        <dbReference type="PROSITE-ProRule" id="PRU01319"/>
    </source>
</evidence>
<evidence type="ECO:0000256" key="5">
    <source>
        <dbReference type="ARBA" id="ARBA00008378"/>
    </source>
</evidence>
<dbReference type="HAMAP" id="MF_00053">
    <property type="entry name" value="RNase_HIII"/>
    <property type="match status" value="1"/>
</dbReference>
<evidence type="ECO:0000256" key="10">
    <source>
        <dbReference type="ARBA" id="ARBA00022723"/>
    </source>
</evidence>
<comment type="caution">
    <text evidence="17">The sequence shown here is derived from an EMBL/GenBank/DDBJ whole genome shotgun (WGS) entry which is preliminary data.</text>
</comment>
<dbReference type="InterPro" id="IPR001352">
    <property type="entry name" value="RNase_HII/HIII"/>
</dbReference>
<dbReference type="GO" id="GO:0006298">
    <property type="term" value="P:mismatch repair"/>
    <property type="evidence" value="ECO:0007669"/>
    <property type="project" value="TreeGrafter"/>
</dbReference>
<evidence type="ECO:0000256" key="13">
    <source>
        <dbReference type="ARBA" id="ARBA00022842"/>
    </source>
</evidence>
<keyword evidence="8 14" id="KW-0963">Cytoplasm</keyword>
<dbReference type="GO" id="GO:0043137">
    <property type="term" value="P:DNA replication, removal of RNA primer"/>
    <property type="evidence" value="ECO:0007669"/>
    <property type="project" value="TreeGrafter"/>
</dbReference>
<dbReference type="PANTHER" id="PTHR10954">
    <property type="entry name" value="RIBONUCLEASE H2 SUBUNIT A"/>
    <property type="match status" value="1"/>
</dbReference>
<keyword evidence="18" id="KW-1185">Reference proteome</keyword>
<evidence type="ECO:0000256" key="1">
    <source>
        <dbReference type="ARBA" id="ARBA00000077"/>
    </source>
</evidence>
<keyword evidence="13 14" id="KW-0460">Magnesium</keyword>
<keyword evidence="12 14" id="KW-0378">Hydrolase</keyword>
<evidence type="ECO:0000313" key="18">
    <source>
        <dbReference type="Proteomes" id="UP000520011"/>
    </source>
</evidence>
<dbReference type="PIRSF" id="PIRSF037748">
    <property type="entry name" value="RnhC"/>
    <property type="match status" value="1"/>
</dbReference>
<dbReference type="EMBL" id="JACHEP010000007">
    <property type="protein sequence ID" value="MBB5324642.1"/>
    <property type="molecule type" value="Genomic_DNA"/>
</dbReference>
<evidence type="ECO:0000256" key="9">
    <source>
        <dbReference type="ARBA" id="ARBA00022722"/>
    </source>
</evidence>
<feature type="binding site" evidence="14 15">
    <location>
        <position position="197"/>
    </location>
    <ligand>
        <name>a divalent metal cation</name>
        <dbReference type="ChEBI" id="CHEBI:60240"/>
    </ligand>
</feature>
<comment type="subcellular location">
    <subcellularLocation>
        <location evidence="4 14">Cytoplasm</location>
    </subcellularLocation>
</comment>
<dbReference type="RefSeq" id="WP_183253548.1">
    <property type="nucleotide sequence ID" value="NZ_JACHEP010000007.1"/>
</dbReference>
<dbReference type="AlphaFoldDB" id="A0A7W8MUM2"/>
<keyword evidence="11 14" id="KW-0255">Endonuclease</keyword>
<dbReference type="GO" id="GO:0005737">
    <property type="term" value="C:cytoplasm"/>
    <property type="evidence" value="ECO:0007669"/>
    <property type="project" value="UniProtKB-SubCell"/>
</dbReference>
<comment type="similarity">
    <text evidence="5 14">Belongs to the RNase HII family. RnhC subfamily.</text>
</comment>
<dbReference type="CDD" id="cd06590">
    <property type="entry name" value="RNase_HII_bacteria_HIII_like"/>
    <property type="match status" value="1"/>
</dbReference>
<dbReference type="Pfam" id="PF11858">
    <property type="entry name" value="DUF3378"/>
    <property type="match status" value="1"/>
</dbReference>
<evidence type="ECO:0000256" key="2">
    <source>
        <dbReference type="ARBA" id="ARBA00001946"/>
    </source>
</evidence>
<dbReference type="Gene3D" id="3.30.310.10">
    <property type="entry name" value="TATA-Binding Protein"/>
    <property type="match status" value="1"/>
</dbReference>
<dbReference type="InterPro" id="IPR036397">
    <property type="entry name" value="RNaseH_sf"/>
</dbReference>
<proteinExistence type="inferred from homology"/>
<evidence type="ECO:0000256" key="6">
    <source>
        <dbReference type="ARBA" id="ARBA00012180"/>
    </source>
</evidence>
<comment type="function">
    <text evidence="3 14">Endonuclease that specifically degrades the RNA of RNA-DNA hybrids.</text>
</comment>
<comment type="catalytic activity">
    <reaction evidence="1 14 15">
        <text>Endonucleolytic cleavage to 5'-phosphomonoester.</text>
        <dbReference type="EC" id="3.1.26.4"/>
    </reaction>
</comment>
<comment type="cofactor">
    <cofactor evidence="14 15">
        <name>Mn(2+)</name>
        <dbReference type="ChEBI" id="CHEBI:29035"/>
    </cofactor>
    <cofactor evidence="14 15">
        <name>Mg(2+)</name>
        <dbReference type="ChEBI" id="CHEBI:18420"/>
    </cofactor>
    <text evidence="14 15">Manganese or magnesium. Binds 1 divalent metal ion per monomer in the absence of substrate. May bind a second metal ion after substrate binding.</text>
</comment>
<dbReference type="Proteomes" id="UP000520011">
    <property type="component" value="Unassembled WGS sequence"/>
</dbReference>